<accession>A0A5B8UAZ2</accession>
<protein>
    <submittedName>
        <fullName evidence="2">CoA transferase</fullName>
    </submittedName>
</protein>
<dbReference type="KEGG" id="bsol:FSW04_23280"/>
<dbReference type="PANTHER" id="PTHR48228:SF5">
    <property type="entry name" value="ALPHA-METHYLACYL-COA RACEMASE"/>
    <property type="match status" value="1"/>
</dbReference>
<name>A0A5B8UAZ2_9ACTN</name>
<keyword evidence="3" id="KW-1185">Reference proteome</keyword>
<dbReference type="AlphaFoldDB" id="A0A5B8UAZ2"/>
<evidence type="ECO:0000313" key="3">
    <source>
        <dbReference type="Proteomes" id="UP000321805"/>
    </source>
</evidence>
<dbReference type="RefSeq" id="WP_146922608.1">
    <property type="nucleotide sequence ID" value="NZ_CP042430.1"/>
</dbReference>
<evidence type="ECO:0000256" key="1">
    <source>
        <dbReference type="SAM" id="MobiDB-lite"/>
    </source>
</evidence>
<dbReference type="InterPro" id="IPR023606">
    <property type="entry name" value="CoA-Trfase_III_dom_1_sf"/>
</dbReference>
<dbReference type="Gene3D" id="3.40.50.10540">
    <property type="entry name" value="Crotonobetainyl-coa:carnitine coa-transferase, domain 1"/>
    <property type="match status" value="2"/>
</dbReference>
<reference evidence="2 3" key="1">
    <citation type="journal article" date="2018" name="J. Microbiol.">
        <title>Baekduia soli gen. nov., sp. nov., a novel bacterium isolated from the soil of Baekdu Mountain and proposal of a novel family name, Baekduiaceae fam. nov.</title>
        <authorList>
            <person name="An D.S."/>
            <person name="Siddiqi M.Z."/>
            <person name="Kim K.H."/>
            <person name="Yu H.S."/>
            <person name="Im W.T."/>
        </authorList>
    </citation>
    <scope>NUCLEOTIDE SEQUENCE [LARGE SCALE GENOMIC DNA]</scope>
    <source>
        <strain evidence="2 3">BR7-21</strain>
    </source>
</reference>
<feature type="compositionally biased region" description="Low complexity" evidence="1">
    <location>
        <begin position="394"/>
        <end position="413"/>
    </location>
</feature>
<sequence>MSAPLPFEGLRVLDLSRLLPGGFCSLLLADFGADVIKVEDTGMGDYVRWSPPAFAGAEPSAGGALFLALNRGKRSVRIDLKSDAGRQALLDLARDADVLLESFRPGVLDRLGVGWEALRAVNPRLVYCAVTGYGLTGPNVQRSGHDLNYLGLNGLLAISGDEDGPPTQAGGQIADIGGGALMAAFGILAALRERDRSGQGQLVDVSMFDGALSWLAMVAARVFAAGERPRRGDEMLGGSLVCYRPYRCADGWVTLGALEPKFWAAWCAGVGREDLVPRQFDRPGGETHAEIQAIFAQRTRDEWAAFASEHDCCLEPMLEVEEALASELVRAREMVIEFEQPGAGTVQGLGMPVKLSRTPGRVRSGGPGLGEHTEQVLREAGYDDGRVAELLASGAVAGPPEADADAPGSFLSR</sequence>
<proteinExistence type="predicted"/>
<dbReference type="GO" id="GO:0016740">
    <property type="term" value="F:transferase activity"/>
    <property type="evidence" value="ECO:0007669"/>
    <property type="project" value="UniProtKB-KW"/>
</dbReference>
<dbReference type="EMBL" id="CP042430">
    <property type="protein sequence ID" value="QEC50215.1"/>
    <property type="molecule type" value="Genomic_DNA"/>
</dbReference>
<gene>
    <name evidence="2" type="ORF">FSW04_23280</name>
</gene>
<evidence type="ECO:0000313" key="2">
    <source>
        <dbReference type="EMBL" id="QEC50215.1"/>
    </source>
</evidence>
<dbReference type="InterPro" id="IPR050509">
    <property type="entry name" value="CoA-transferase_III"/>
</dbReference>
<dbReference type="Proteomes" id="UP000321805">
    <property type="component" value="Chromosome"/>
</dbReference>
<dbReference type="InterPro" id="IPR003673">
    <property type="entry name" value="CoA-Trfase_fam_III"/>
</dbReference>
<dbReference type="OrthoDB" id="9797653at2"/>
<feature type="region of interest" description="Disordered" evidence="1">
    <location>
        <begin position="393"/>
        <end position="413"/>
    </location>
</feature>
<dbReference type="SUPFAM" id="SSF89796">
    <property type="entry name" value="CoA-transferase family III (CaiB/BaiF)"/>
    <property type="match status" value="1"/>
</dbReference>
<dbReference type="PANTHER" id="PTHR48228">
    <property type="entry name" value="SUCCINYL-COA--D-CITRAMALATE COA-TRANSFERASE"/>
    <property type="match status" value="1"/>
</dbReference>
<dbReference type="Pfam" id="PF02515">
    <property type="entry name" value="CoA_transf_3"/>
    <property type="match status" value="1"/>
</dbReference>
<organism evidence="2 3">
    <name type="scientific">Baekduia soli</name>
    <dbReference type="NCBI Taxonomy" id="496014"/>
    <lineage>
        <taxon>Bacteria</taxon>
        <taxon>Bacillati</taxon>
        <taxon>Actinomycetota</taxon>
        <taxon>Thermoleophilia</taxon>
        <taxon>Solirubrobacterales</taxon>
        <taxon>Baekduiaceae</taxon>
        <taxon>Baekduia</taxon>
    </lineage>
</organism>
<keyword evidence="2" id="KW-0808">Transferase</keyword>